<name>A0A4R1S715_HYDET</name>
<dbReference type="RefSeq" id="WP_132012823.1">
    <property type="nucleotide sequence ID" value="NZ_SLUN01000003.1"/>
</dbReference>
<dbReference type="Gene3D" id="3.40.50.1170">
    <property type="entry name" value="L-asparaginase, N-terminal domain"/>
    <property type="match status" value="1"/>
</dbReference>
<protein>
    <recommendedName>
        <fullName evidence="2">asparaginase</fullName>
        <ecNumber evidence="2">3.5.1.1</ecNumber>
    </recommendedName>
</protein>
<dbReference type="PANTHER" id="PTHR11707:SF28">
    <property type="entry name" value="60 KDA LYSOPHOSPHOLIPASE"/>
    <property type="match status" value="1"/>
</dbReference>
<dbReference type="PIRSF" id="PIRSF500176">
    <property type="entry name" value="L_ASNase"/>
    <property type="match status" value="1"/>
</dbReference>
<dbReference type="PIRSF" id="PIRSF001220">
    <property type="entry name" value="L-ASNase_gatD"/>
    <property type="match status" value="1"/>
</dbReference>
<dbReference type="InterPro" id="IPR037152">
    <property type="entry name" value="L-asparaginase_N_sf"/>
</dbReference>
<feature type="domain" description="L-asparaginase N-terminal" evidence="7">
    <location>
        <begin position="3"/>
        <end position="184"/>
    </location>
</feature>
<proteinExistence type="inferred from homology"/>
<accession>A0A4R1S715</accession>
<dbReference type="PANTHER" id="PTHR11707">
    <property type="entry name" value="L-ASPARAGINASE"/>
    <property type="match status" value="1"/>
</dbReference>
<gene>
    <name evidence="9" type="ORF">EDC14_100367</name>
</gene>
<feature type="binding site" evidence="5">
    <location>
        <begin position="85"/>
        <end position="86"/>
    </location>
    <ligand>
        <name>substrate</name>
    </ligand>
</feature>
<evidence type="ECO:0000313" key="10">
    <source>
        <dbReference type="Proteomes" id="UP000295008"/>
    </source>
</evidence>
<dbReference type="AlphaFoldDB" id="A0A4R1S715"/>
<dbReference type="SFLD" id="SFLDS00057">
    <property type="entry name" value="Glutaminase/Asparaginase"/>
    <property type="match status" value="1"/>
</dbReference>
<dbReference type="GO" id="GO:0004067">
    <property type="term" value="F:asparaginase activity"/>
    <property type="evidence" value="ECO:0007669"/>
    <property type="project" value="UniProtKB-UniRule"/>
</dbReference>
<dbReference type="FunFam" id="3.40.50.1170:FF:000001">
    <property type="entry name" value="L-asparaginase 2"/>
    <property type="match status" value="1"/>
</dbReference>
<feature type="active site" description="O-isoaspartyl threonine intermediate" evidence="4">
    <location>
        <position position="12"/>
    </location>
</feature>
<keyword evidence="10" id="KW-1185">Reference proteome</keyword>
<dbReference type="InterPro" id="IPR041725">
    <property type="entry name" value="L-asparaginase_I"/>
</dbReference>
<evidence type="ECO:0000256" key="1">
    <source>
        <dbReference type="ARBA" id="ARBA00010518"/>
    </source>
</evidence>
<evidence type="ECO:0000256" key="4">
    <source>
        <dbReference type="PIRSR" id="PIRSR001220-1"/>
    </source>
</evidence>
<dbReference type="InterPro" id="IPR040919">
    <property type="entry name" value="Asparaginase_C"/>
</dbReference>
<dbReference type="InterPro" id="IPR027474">
    <property type="entry name" value="L-asparaginase_N"/>
</dbReference>
<keyword evidence="3" id="KW-0378">Hydrolase</keyword>
<evidence type="ECO:0000256" key="2">
    <source>
        <dbReference type="ARBA" id="ARBA00012920"/>
    </source>
</evidence>
<dbReference type="InterPro" id="IPR027475">
    <property type="entry name" value="Asparaginase/glutaminase_AS2"/>
</dbReference>
<dbReference type="Gene3D" id="3.40.50.40">
    <property type="match status" value="1"/>
</dbReference>
<dbReference type="PROSITE" id="PS00917">
    <property type="entry name" value="ASN_GLN_ASE_2"/>
    <property type="match status" value="1"/>
</dbReference>
<dbReference type="OrthoDB" id="9788068at2"/>
<evidence type="ECO:0000256" key="5">
    <source>
        <dbReference type="PIRSR" id="PIRSR001220-2"/>
    </source>
</evidence>
<sequence>MKRVLCIGTGGTIASSDGADGLTPVYSPDILLEFIPEVQRICEVDSLPIMNIDSTNMQPRHWLAIAEAVRRNYAAYDGFVITHGTDTLAYTAAMLSYLLQNSRKPVVITGSQKPMAASKTDGPTNLRDAVRYACDGRAGVYIVFNGQVINGCRAVKIRTRSYNAFESVNYPAVASIYGAEIAYNPYYSWPPAEAGERFYDAIAPEVMLVKLMPGVTPDIFDFIKGKYRGVVIESYGSGGIPFLGAGNLLVKVNELVAAGVVVVITTQCLLEGGNLNLYEVGRKLLQSRVIPAYDMTTEAAVTKLMWALGQASGFAAVRELFLTPIANDLSLPGPEAAPEPENRYLPGMKEMLTGEC</sequence>
<evidence type="ECO:0000259" key="8">
    <source>
        <dbReference type="Pfam" id="PF17763"/>
    </source>
</evidence>
<comment type="similarity">
    <text evidence="1">Belongs to the asparaginase 1 family.</text>
</comment>
<evidence type="ECO:0000259" key="7">
    <source>
        <dbReference type="Pfam" id="PF00710"/>
    </source>
</evidence>
<dbReference type="InterPro" id="IPR006033">
    <property type="entry name" value="AsnA_fam"/>
</dbReference>
<dbReference type="SMART" id="SM00870">
    <property type="entry name" value="Asparaginase"/>
    <property type="match status" value="1"/>
</dbReference>
<dbReference type="GO" id="GO:0006520">
    <property type="term" value="P:amino acid metabolic process"/>
    <property type="evidence" value="ECO:0007669"/>
    <property type="project" value="InterPro"/>
</dbReference>
<evidence type="ECO:0000313" key="9">
    <source>
        <dbReference type="EMBL" id="TCL75136.1"/>
    </source>
</evidence>
<dbReference type="EMBL" id="SLUN01000003">
    <property type="protein sequence ID" value="TCL75136.1"/>
    <property type="molecule type" value="Genomic_DNA"/>
</dbReference>
<dbReference type="PROSITE" id="PS51732">
    <property type="entry name" value="ASN_GLN_ASE_3"/>
    <property type="match status" value="1"/>
</dbReference>
<dbReference type="Pfam" id="PF17763">
    <property type="entry name" value="Asparaginase_C"/>
    <property type="match status" value="1"/>
</dbReference>
<dbReference type="CDD" id="cd08963">
    <property type="entry name" value="L-asparaginase_I"/>
    <property type="match status" value="1"/>
</dbReference>
<reference evidence="9 10" key="1">
    <citation type="submission" date="2019-03" db="EMBL/GenBank/DDBJ databases">
        <title>Genomic Encyclopedia of Type Strains, Phase IV (KMG-IV): sequencing the most valuable type-strain genomes for metagenomic binning, comparative biology and taxonomic classification.</title>
        <authorList>
            <person name="Goeker M."/>
        </authorList>
    </citation>
    <scope>NUCLEOTIDE SEQUENCE [LARGE SCALE GENOMIC DNA]</scope>
    <source>
        <strain evidence="9 10">LX-B</strain>
    </source>
</reference>
<organism evidence="9 10">
    <name type="scientific">Hydrogenispora ethanolica</name>
    <dbReference type="NCBI Taxonomy" id="1082276"/>
    <lineage>
        <taxon>Bacteria</taxon>
        <taxon>Bacillati</taxon>
        <taxon>Bacillota</taxon>
        <taxon>Hydrogenispora</taxon>
    </lineage>
</organism>
<dbReference type="InterPro" id="IPR027473">
    <property type="entry name" value="L-asparaginase_C"/>
</dbReference>
<feature type="domain" description="Asparaginase/glutaminase C-terminal" evidence="8">
    <location>
        <begin position="206"/>
        <end position="321"/>
    </location>
</feature>
<feature type="binding site" evidence="5">
    <location>
        <position position="54"/>
    </location>
    <ligand>
        <name>substrate</name>
    </ligand>
</feature>
<feature type="active site" evidence="6">
    <location>
        <position position="85"/>
    </location>
</feature>
<dbReference type="InterPro" id="IPR006034">
    <property type="entry name" value="Asparaginase/glutaminase-like"/>
</dbReference>
<dbReference type="InterPro" id="IPR036152">
    <property type="entry name" value="Asp/glu_Ase-like_sf"/>
</dbReference>
<evidence type="ECO:0000256" key="3">
    <source>
        <dbReference type="ARBA" id="ARBA00022801"/>
    </source>
</evidence>
<dbReference type="PRINTS" id="PR00139">
    <property type="entry name" value="ASNGLNASE"/>
</dbReference>
<dbReference type="EC" id="3.5.1.1" evidence="2"/>
<evidence type="ECO:0000256" key="6">
    <source>
        <dbReference type="PROSITE-ProRule" id="PRU10100"/>
    </source>
</evidence>
<comment type="caution">
    <text evidence="9">The sequence shown here is derived from an EMBL/GenBank/DDBJ whole genome shotgun (WGS) entry which is preliminary data.</text>
</comment>
<dbReference type="Proteomes" id="UP000295008">
    <property type="component" value="Unassembled WGS sequence"/>
</dbReference>
<dbReference type="Pfam" id="PF00710">
    <property type="entry name" value="Asparaginase"/>
    <property type="match status" value="1"/>
</dbReference>
<dbReference type="SUPFAM" id="SSF53774">
    <property type="entry name" value="Glutaminase/Asparaginase"/>
    <property type="match status" value="1"/>
</dbReference>
<dbReference type="NCBIfam" id="TIGR00519">
    <property type="entry name" value="asnASE_I"/>
    <property type="match status" value="1"/>
</dbReference>